<evidence type="ECO:0000313" key="3">
    <source>
        <dbReference type="Proteomes" id="UP000758611"/>
    </source>
</evidence>
<feature type="region of interest" description="Disordered" evidence="1">
    <location>
        <begin position="38"/>
        <end position="64"/>
    </location>
</feature>
<feature type="compositionally biased region" description="Basic and acidic residues" evidence="1">
    <location>
        <begin position="49"/>
        <end position="64"/>
    </location>
</feature>
<comment type="caution">
    <text evidence="2">The sequence shown here is derived from an EMBL/GenBank/DDBJ whole genome shotgun (WGS) entry which is preliminary data.</text>
</comment>
<evidence type="ECO:0008006" key="4">
    <source>
        <dbReference type="Google" id="ProtNLM"/>
    </source>
</evidence>
<evidence type="ECO:0000313" key="2">
    <source>
        <dbReference type="EMBL" id="MBF1306244.1"/>
    </source>
</evidence>
<name>A0A930E2K4_9FIRM</name>
<sequence length="231" mass="25336">MEIKTIKKITGVTLVGLTVLAMSVKSLTPQSIKDNTTHAETVQVATQDNKTEKEKLPESKTEPENKVLDETVAPTVSVKEEVVADPAKEKVEPQTLKIKGTTIKWYTEIGQAGINADHNVATTWGGDFKPGRSTLIAGHDDGPMIQATKLEAGDVVSVFDKDGKEFQYRFLKKKVISMVYDGQGSGFVERVEDDQYLADVLDAGNFLNLQVCVEYNASGYKVMIITLEPVK</sequence>
<dbReference type="Proteomes" id="UP000758611">
    <property type="component" value="Unassembled WGS sequence"/>
</dbReference>
<evidence type="ECO:0000256" key="1">
    <source>
        <dbReference type="SAM" id="MobiDB-lite"/>
    </source>
</evidence>
<dbReference type="Gene3D" id="2.40.260.10">
    <property type="entry name" value="Sortase"/>
    <property type="match status" value="1"/>
</dbReference>
<dbReference type="InterPro" id="IPR023365">
    <property type="entry name" value="Sortase_dom-sf"/>
</dbReference>
<gene>
    <name evidence="2" type="ORF">HXM94_00455</name>
</gene>
<dbReference type="AlphaFoldDB" id="A0A930E2K4"/>
<dbReference type="RefSeq" id="WP_278476685.1">
    <property type="nucleotide sequence ID" value="NZ_JABZRE010000001.1"/>
</dbReference>
<protein>
    <recommendedName>
        <fullName evidence="4">Sortase</fullName>
    </recommendedName>
</protein>
<accession>A0A930E2K4</accession>
<feature type="compositionally biased region" description="Polar residues" evidence="1">
    <location>
        <begin position="38"/>
        <end position="48"/>
    </location>
</feature>
<dbReference type="EMBL" id="JABZRE010000001">
    <property type="protein sequence ID" value="MBF1306244.1"/>
    <property type="molecule type" value="Genomic_DNA"/>
</dbReference>
<proteinExistence type="predicted"/>
<organism evidence="2 3">
    <name type="scientific">Parvimonas micra</name>
    <dbReference type="NCBI Taxonomy" id="33033"/>
    <lineage>
        <taxon>Bacteria</taxon>
        <taxon>Bacillati</taxon>
        <taxon>Bacillota</taxon>
        <taxon>Tissierellia</taxon>
        <taxon>Tissierellales</taxon>
        <taxon>Peptoniphilaceae</taxon>
        <taxon>Parvimonas</taxon>
    </lineage>
</organism>
<reference evidence="2" key="1">
    <citation type="submission" date="2020-04" db="EMBL/GenBank/DDBJ databases">
        <title>Deep metagenomics examines the oral microbiome during advanced dental caries in children, revealing novel taxa and co-occurrences with host molecules.</title>
        <authorList>
            <person name="Baker J.L."/>
            <person name="Morton J.T."/>
            <person name="Dinis M."/>
            <person name="Alvarez R."/>
            <person name="Tran N.C."/>
            <person name="Knight R."/>
            <person name="Edlund A."/>
        </authorList>
    </citation>
    <scope>NUCLEOTIDE SEQUENCE</scope>
    <source>
        <strain evidence="2">JCVI_23_bin.11</strain>
    </source>
</reference>